<protein>
    <submittedName>
        <fullName evidence="2">Methyltransferase type 11</fullName>
    </submittedName>
</protein>
<keyword evidence="2" id="KW-0489">Methyltransferase</keyword>
<sequence length="112" mass="12841">MFTASRYKFVAKVLSGYDNVVEVGCGDGFCSRIVKQEVQRLTITDFDPLFIERFIDIQSDKWPIIAKVHDILKDSIKEDFDALYSLYVMEHIAPELEDVYLTNIKKSLTANG</sequence>
<evidence type="ECO:0000313" key="2">
    <source>
        <dbReference type="EMBL" id="ADC93843.1"/>
    </source>
</evidence>
<dbReference type="Pfam" id="PF08242">
    <property type="entry name" value="Methyltransf_12"/>
    <property type="match status" value="1"/>
</dbReference>
<dbReference type="GO" id="GO:0008168">
    <property type="term" value="F:methyltransferase activity"/>
    <property type="evidence" value="ECO:0007669"/>
    <property type="project" value="UniProtKB-KW"/>
</dbReference>
<reference evidence="2" key="1">
    <citation type="submission" date="2009-04" db="EMBL/GenBank/DDBJ databases">
        <authorList>
            <person name="Cai C."/>
            <person name="Zhu Y."/>
            <person name="Zhong Y."/>
            <person name="Xin X."/>
            <person name="Jiang X.-G."/>
            <person name="He P."/>
            <person name="Qin J.-H."/>
            <person name="Zhao G.-P."/>
            <person name="Guo X.-K."/>
        </authorList>
    </citation>
    <scope>NUCLEOTIDE SEQUENCE</scope>
    <source>
        <strain evidence="2">Gui44</strain>
    </source>
</reference>
<reference evidence="2" key="2">
    <citation type="journal article" date="2010" name="BMC Microbiol.">
        <title>Development of O-antigen gene cluster-specific PCRs for rapid typing six epidemic serogroups of Leptospira in China.</title>
        <authorList>
            <person name="Cai C.S."/>
            <person name="Zhu Y.Z."/>
            <person name="Zhong Y."/>
            <person name="Xin X.F."/>
            <person name="Jiang X.G."/>
            <person name="Lou X.L."/>
            <person name="He P."/>
            <person name="Qin J.H."/>
            <person name="Zhao G.P."/>
            <person name="Wang S.Y."/>
            <person name="Guo X.K."/>
        </authorList>
    </citation>
    <scope>NUCLEOTIDE SEQUENCE</scope>
    <source>
        <strain evidence="2">Gui44</strain>
    </source>
</reference>
<dbReference type="AlphaFoldDB" id="D4HSG0"/>
<accession>D4HSG0</accession>
<dbReference type="EMBL" id="FJ976886">
    <property type="protein sequence ID" value="ADC93843.1"/>
    <property type="molecule type" value="Genomic_DNA"/>
</dbReference>
<evidence type="ECO:0000259" key="1">
    <source>
        <dbReference type="Pfam" id="PF08242"/>
    </source>
</evidence>
<feature type="domain" description="Methyltransferase type 12" evidence="1">
    <location>
        <begin position="21"/>
        <end position="112"/>
    </location>
</feature>
<dbReference type="SUPFAM" id="SSF53335">
    <property type="entry name" value="S-adenosyl-L-methionine-dependent methyltransferases"/>
    <property type="match status" value="1"/>
</dbReference>
<keyword evidence="2" id="KW-0808">Transferase</keyword>
<dbReference type="Gene3D" id="3.40.50.150">
    <property type="entry name" value="Vaccinia Virus protein VP39"/>
    <property type="match status" value="1"/>
</dbReference>
<organism evidence="2">
    <name type="scientific">Leptospira interrogans serovar Canicola</name>
    <dbReference type="NCBI Taxonomy" id="211880"/>
    <lineage>
        <taxon>Bacteria</taxon>
        <taxon>Pseudomonadati</taxon>
        <taxon>Spirochaetota</taxon>
        <taxon>Spirochaetia</taxon>
        <taxon>Leptospirales</taxon>
        <taxon>Leptospiraceae</taxon>
        <taxon>Leptospira</taxon>
    </lineage>
</organism>
<dbReference type="GO" id="GO:0032259">
    <property type="term" value="P:methylation"/>
    <property type="evidence" value="ECO:0007669"/>
    <property type="project" value="UniProtKB-KW"/>
</dbReference>
<dbReference type="InterPro" id="IPR013217">
    <property type="entry name" value="Methyltransf_12"/>
</dbReference>
<dbReference type="InterPro" id="IPR029063">
    <property type="entry name" value="SAM-dependent_MTases_sf"/>
</dbReference>
<name>D4HSG0_LEPIR</name>
<dbReference type="CDD" id="cd02440">
    <property type="entry name" value="AdoMet_MTases"/>
    <property type="match status" value="1"/>
</dbReference>
<proteinExistence type="predicted"/>